<dbReference type="InterPro" id="IPR028998">
    <property type="entry name" value="RimP_C"/>
</dbReference>
<dbReference type="OrthoDB" id="9805006at2"/>
<comment type="caution">
    <text evidence="6">The sequence shown here is derived from an EMBL/GenBank/DDBJ whole genome shotgun (WGS) entry which is preliminary data.</text>
</comment>
<dbReference type="AlphaFoldDB" id="A0A364K7Q4"/>
<evidence type="ECO:0000259" key="5">
    <source>
        <dbReference type="Pfam" id="PF17384"/>
    </source>
</evidence>
<reference evidence="6 7" key="2">
    <citation type="submission" date="2018-06" db="EMBL/GenBank/DDBJ databases">
        <authorList>
            <person name="Zhirakovskaya E."/>
        </authorList>
    </citation>
    <scope>NUCLEOTIDE SEQUENCE [LARGE SCALE GENOMIC DNA]</scope>
    <source>
        <strain evidence="6 7">FBKL4.011</strain>
    </source>
</reference>
<dbReference type="GO" id="GO:0005829">
    <property type="term" value="C:cytosol"/>
    <property type="evidence" value="ECO:0007669"/>
    <property type="project" value="TreeGrafter"/>
</dbReference>
<evidence type="ECO:0000256" key="3">
    <source>
        <dbReference type="HAMAP-Rule" id="MF_01077"/>
    </source>
</evidence>
<accession>A0A364K7Q4</accession>
<dbReference type="Gene3D" id="3.30.300.70">
    <property type="entry name" value="RimP-like superfamily, N-terminal"/>
    <property type="match status" value="1"/>
</dbReference>
<gene>
    <name evidence="3" type="primary">rimP</name>
    <name evidence="6" type="ORF">DL897_04855</name>
</gene>
<dbReference type="InterPro" id="IPR028989">
    <property type="entry name" value="RimP_N"/>
</dbReference>
<dbReference type="PANTHER" id="PTHR33867:SF1">
    <property type="entry name" value="RIBOSOME MATURATION FACTOR RIMP"/>
    <property type="match status" value="1"/>
</dbReference>
<reference evidence="6 7" key="1">
    <citation type="submission" date="2018-06" db="EMBL/GenBank/DDBJ databases">
        <title>Thermoflavimicrobium daqus sp. nov., a thermophilic microbe isolated from Moutai-flavour Daqu.</title>
        <authorList>
            <person name="Wang X."/>
            <person name="Zhou H."/>
        </authorList>
    </citation>
    <scope>NUCLEOTIDE SEQUENCE [LARGE SCALE GENOMIC DNA]</scope>
    <source>
        <strain evidence="6 7">FBKL4.011</strain>
    </source>
</reference>
<sequence>MSRQVIETVEKLALPILQAEGLELVDVEFIKEGQNWFLRIFIDREEKGVDLDDCSRVSEQLSEVLDQTDPIPGAYILEVSSPGAERPLKKPADFRKAVGKYVHISTYEPIEENKVFEGTLTYYGEEYLTVEVNGRSLDLPLEKIAKARLAIVF</sequence>
<keyword evidence="7" id="KW-1185">Reference proteome</keyword>
<keyword evidence="2 3" id="KW-0690">Ribosome biogenesis</keyword>
<dbReference type="RefSeq" id="WP_113658014.1">
    <property type="nucleotide sequence ID" value="NZ_KZ845664.1"/>
</dbReference>
<evidence type="ECO:0000256" key="1">
    <source>
        <dbReference type="ARBA" id="ARBA00022490"/>
    </source>
</evidence>
<dbReference type="Proteomes" id="UP000251213">
    <property type="component" value="Unassembled WGS sequence"/>
</dbReference>
<evidence type="ECO:0000313" key="6">
    <source>
        <dbReference type="EMBL" id="RAL26329.1"/>
    </source>
</evidence>
<dbReference type="PANTHER" id="PTHR33867">
    <property type="entry name" value="RIBOSOME MATURATION FACTOR RIMP"/>
    <property type="match status" value="1"/>
</dbReference>
<dbReference type="InterPro" id="IPR003728">
    <property type="entry name" value="Ribosome_maturation_RimP"/>
</dbReference>
<dbReference type="InterPro" id="IPR036847">
    <property type="entry name" value="RimP_C_sf"/>
</dbReference>
<protein>
    <recommendedName>
        <fullName evidence="3">Ribosome maturation factor RimP</fullName>
    </recommendedName>
</protein>
<comment type="similarity">
    <text evidence="3">Belongs to the RimP family.</text>
</comment>
<evidence type="ECO:0000313" key="7">
    <source>
        <dbReference type="Proteomes" id="UP000251213"/>
    </source>
</evidence>
<dbReference type="Pfam" id="PF02576">
    <property type="entry name" value="RimP_N"/>
    <property type="match status" value="1"/>
</dbReference>
<dbReference type="FunFam" id="3.30.300.70:FF:000001">
    <property type="entry name" value="Ribosome maturation factor RimP"/>
    <property type="match status" value="1"/>
</dbReference>
<organism evidence="6 7">
    <name type="scientific">Thermoflavimicrobium daqui</name>
    <dbReference type="NCBI Taxonomy" id="2137476"/>
    <lineage>
        <taxon>Bacteria</taxon>
        <taxon>Bacillati</taxon>
        <taxon>Bacillota</taxon>
        <taxon>Bacilli</taxon>
        <taxon>Bacillales</taxon>
        <taxon>Thermoactinomycetaceae</taxon>
        <taxon>Thermoflavimicrobium</taxon>
    </lineage>
</organism>
<dbReference type="Gene3D" id="2.30.30.180">
    <property type="entry name" value="Ribosome maturation factor RimP, C-terminal domain"/>
    <property type="match status" value="1"/>
</dbReference>
<feature type="domain" description="Ribosome maturation factor RimP C-terminal" evidence="5">
    <location>
        <begin position="88"/>
        <end position="153"/>
    </location>
</feature>
<dbReference type="EMBL" id="QJKK01000002">
    <property type="protein sequence ID" value="RAL26329.1"/>
    <property type="molecule type" value="Genomic_DNA"/>
</dbReference>
<dbReference type="Pfam" id="PF17384">
    <property type="entry name" value="DUF150_C"/>
    <property type="match status" value="1"/>
</dbReference>
<evidence type="ECO:0000259" key="4">
    <source>
        <dbReference type="Pfam" id="PF02576"/>
    </source>
</evidence>
<name>A0A364K7Q4_9BACL</name>
<evidence type="ECO:0000256" key="2">
    <source>
        <dbReference type="ARBA" id="ARBA00022517"/>
    </source>
</evidence>
<comment type="subcellular location">
    <subcellularLocation>
        <location evidence="3">Cytoplasm</location>
    </subcellularLocation>
</comment>
<dbReference type="NCBIfam" id="NF000928">
    <property type="entry name" value="PRK00092.1-2"/>
    <property type="match status" value="1"/>
</dbReference>
<dbReference type="GO" id="GO:0000028">
    <property type="term" value="P:ribosomal small subunit assembly"/>
    <property type="evidence" value="ECO:0007669"/>
    <property type="project" value="TreeGrafter"/>
</dbReference>
<dbReference type="CDD" id="cd01734">
    <property type="entry name" value="YlxS_C"/>
    <property type="match status" value="1"/>
</dbReference>
<feature type="domain" description="Ribosome maturation factor RimP N-terminal" evidence="4">
    <location>
        <begin position="15"/>
        <end position="85"/>
    </location>
</feature>
<dbReference type="GO" id="GO:0006412">
    <property type="term" value="P:translation"/>
    <property type="evidence" value="ECO:0007669"/>
    <property type="project" value="TreeGrafter"/>
</dbReference>
<proteinExistence type="inferred from homology"/>
<dbReference type="SUPFAM" id="SSF74942">
    <property type="entry name" value="YhbC-like, C-terminal domain"/>
    <property type="match status" value="1"/>
</dbReference>
<dbReference type="HAMAP" id="MF_01077">
    <property type="entry name" value="RimP"/>
    <property type="match status" value="1"/>
</dbReference>
<dbReference type="SUPFAM" id="SSF75420">
    <property type="entry name" value="YhbC-like, N-terminal domain"/>
    <property type="match status" value="1"/>
</dbReference>
<keyword evidence="1 3" id="KW-0963">Cytoplasm</keyword>
<comment type="function">
    <text evidence="3">Required for maturation of 30S ribosomal subunits.</text>
</comment>
<dbReference type="InterPro" id="IPR035956">
    <property type="entry name" value="RimP_N_sf"/>
</dbReference>